<accession>X0TN96</accession>
<evidence type="ECO:0000259" key="4">
    <source>
        <dbReference type="Pfam" id="PF01923"/>
    </source>
</evidence>
<dbReference type="Gene3D" id="1.20.1200.10">
    <property type="entry name" value="Cobalamin adenosyltransferase-like"/>
    <property type="match status" value="1"/>
</dbReference>
<organism evidence="5">
    <name type="scientific">marine sediment metagenome</name>
    <dbReference type="NCBI Taxonomy" id="412755"/>
    <lineage>
        <taxon>unclassified sequences</taxon>
        <taxon>metagenomes</taxon>
        <taxon>ecological metagenomes</taxon>
    </lineage>
</organism>
<reference evidence="5" key="1">
    <citation type="journal article" date="2014" name="Front. Microbiol.">
        <title>High frequency of phylogenetically diverse reductive dehalogenase-homologous genes in deep subseafloor sedimentary metagenomes.</title>
        <authorList>
            <person name="Kawai M."/>
            <person name="Futagami T."/>
            <person name="Toyoda A."/>
            <person name="Takaki Y."/>
            <person name="Nishi S."/>
            <person name="Hori S."/>
            <person name="Arai W."/>
            <person name="Tsubouchi T."/>
            <person name="Morono Y."/>
            <person name="Uchiyama I."/>
            <person name="Ito T."/>
            <person name="Fujiyama A."/>
            <person name="Inagaki F."/>
            <person name="Takami H."/>
        </authorList>
    </citation>
    <scope>NUCLEOTIDE SEQUENCE</scope>
    <source>
        <strain evidence="5">Expedition CK06-06</strain>
    </source>
</reference>
<feature type="non-terminal residue" evidence="5">
    <location>
        <position position="101"/>
    </location>
</feature>
<dbReference type="PANTHER" id="PTHR12213:SF0">
    <property type="entry name" value="CORRINOID ADENOSYLTRANSFERASE MMAB"/>
    <property type="match status" value="1"/>
</dbReference>
<dbReference type="GO" id="GO:0005524">
    <property type="term" value="F:ATP binding"/>
    <property type="evidence" value="ECO:0007669"/>
    <property type="project" value="UniProtKB-KW"/>
</dbReference>
<name>X0TN96_9ZZZZ</name>
<dbReference type="PANTHER" id="PTHR12213">
    <property type="entry name" value="CORRINOID ADENOSYLTRANSFERASE"/>
    <property type="match status" value="1"/>
</dbReference>
<protein>
    <recommendedName>
        <fullName evidence="4">Cobalamin adenosyltransferase-like domain-containing protein</fullName>
    </recommendedName>
</protein>
<dbReference type="SUPFAM" id="SSF89028">
    <property type="entry name" value="Cobalamin adenosyltransferase-like"/>
    <property type="match status" value="1"/>
</dbReference>
<dbReference type="InterPro" id="IPR016030">
    <property type="entry name" value="CblAdoTrfase-like"/>
</dbReference>
<dbReference type="Pfam" id="PF01923">
    <property type="entry name" value="Cob_adeno_trans"/>
    <property type="match status" value="1"/>
</dbReference>
<feature type="domain" description="Cobalamin adenosyltransferase-like" evidence="4">
    <location>
        <begin position="7"/>
        <end position="96"/>
    </location>
</feature>
<proteinExistence type="predicted"/>
<dbReference type="GO" id="GO:0008817">
    <property type="term" value="F:corrinoid adenosyltransferase activity"/>
    <property type="evidence" value="ECO:0007669"/>
    <property type="project" value="TreeGrafter"/>
</dbReference>
<feature type="non-terminal residue" evidence="5">
    <location>
        <position position="1"/>
    </location>
</feature>
<evidence type="ECO:0000256" key="3">
    <source>
        <dbReference type="ARBA" id="ARBA00022840"/>
    </source>
</evidence>
<evidence type="ECO:0000256" key="2">
    <source>
        <dbReference type="ARBA" id="ARBA00022741"/>
    </source>
</evidence>
<dbReference type="AlphaFoldDB" id="X0TN96"/>
<evidence type="ECO:0000313" key="5">
    <source>
        <dbReference type="EMBL" id="GAF89607.1"/>
    </source>
</evidence>
<keyword evidence="2" id="KW-0547">Nucleotide-binding</keyword>
<keyword evidence="3" id="KW-0067">ATP-binding</keyword>
<dbReference type="InterPro" id="IPR036451">
    <property type="entry name" value="CblAdoTrfase-like_sf"/>
</dbReference>
<keyword evidence="1" id="KW-0808">Transferase</keyword>
<sequence>LAATDSQVDKFRTISPDHVDGLEAKIEAFGAQVDMPQAFIIPGDTQSSAAFHLARTIVRRAEREVVNLAEHDGLSNPSILPYLNRLSSLCFVLSLYEEKSA</sequence>
<dbReference type="InterPro" id="IPR029499">
    <property type="entry name" value="PduO-typ"/>
</dbReference>
<gene>
    <name evidence="5" type="ORF">S01H1_23981</name>
</gene>
<comment type="caution">
    <text evidence="5">The sequence shown here is derived from an EMBL/GenBank/DDBJ whole genome shotgun (WGS) entry which is preliminary data.</text>
</comment>
<evidence type="ECO:0000256" key="1">
    <source>
        <dbReference type="ARBA" id="ARBA00022679"/>
    </source>
</evidence>
<dbReference type="EMBL" id="BARS01014059">
    <property type="protein sequence ID" value="GAF89607.1"/>
    <property type="molecule type" value="Genomic_DNA"/>
</dbReference>